<evidence type="ECO:0000256" key="4">
    <source>
        <dbReference type="ARBA" id="ARBA00022692"/>
    </source>
</evidence>
<dbReference type="GO" id="GO:0005886">
    <property type="term" value="C:plasma membrane"/>
    <property type="evidence" value="ECO:0007669"/>
    <property type="project" value="UniProtKB-SubCell"/>
</dbReference>
<feature type="transmembrane region" description="Helical" evidence="7">
    <location>
        <begin position="430"/>
        <end position="451"/>
    </location>
</feature>
<keyword evidence="2" id="KW-0813">Transport</keyword>
<feature type="transmembrane region" description="Helical" evidence="7">
    <location>
        <begin position="340"/>
        <end position="360"/>
    </location>
</feature>
<organism evidence="9 10">
    <name type="scientific">Corynebacterium gallinarum</name>
    <dbReference type="NCBI Taxonomy" id="2762214"/>
    <lineage>
        <taxon>Bacteria</taxon>
        <taxon>Bacillati</taxon>
        <taxon>Actinomycetota</taxon>
        <taxon>Actinomycetes</taxon>
        <taxon>Mycobacteriales</taxon>
        <taxon>Corynebacteriaceae</taxon>
        <taxon>Corynebacterium</taxon>
    </lineage>
</organism>
<keyword evidence="10" id="KW-1185">Reference proteome</keyword>
<feature type="transmembrane region" description="Helical" evidence="7">
    <location>
        <begin position="309"/>
        <end position="331"/>
    </location>
</feature>
<proteinExistence type="predicted"/>
<evidence type="ECO:0000256" key="5">
    <source>
        <dbReference type="ARBA" id="ARBA00022989"/>
    </source>
</evidence>
<keyword evidence="6 7" id="KW-0472">Membrane</keyword>
<evidence type="ECO:0000313" key="9">
    <source>
        <dbReference type="EMBL" id="MBD8031124.1"/>
    </source>
</evidence>
<evidence type="ECO:0000256" key="7">
    <source>
        <dbReference type="SAM" id="Phobius"/>
    </source>
</evidence>
<evidence type="ECO:0000256" key="1">
    <source>
        <dbReference type="ARBA" id="ARBA00004651"/>
    </source>
</evidence>
<dbReference type="SUPFAM" id="SSF103473">
    <property type="entry name" value="MFS general substrate transporter"/>
    <property type="match status" value="1"/>
</dbReference>
<feature type="transmembrane region" description="Helical" evidence="7">
    <location>
        <begin position="116"/>
        <end position="135"/>
    </location>
</feature>
<dbReference type="InterPro" id="IPR020846">
    <property type="entry name" value="MFS_dom"/>
</dbReference>
<keyword evidence="4 7" id="KW-0812">Transmembrane</keyword>
<feature type="transmembrane region" description="Helical" evidence="7">
    <location>
        <begin position="366"/>
        <end position="390"/>
    </location>
</feature>
<dbReference type="PROSITE" id="PS00216">
    <property type="entry name" value="SUGAR_TRANSPORT_1"/>
    <property type="match status" value="1"/>
</dbReference>
<dbReference type="AlphaFoldDB" id="A0A8I0HQF8"/>
<feature type="transmembrane region" description="Helical" evidence="7">
    <location>
        <begin position="141"/>
        <end position="161"/>
    </location>
</feature>
<feature type="transmembrane region" description="Helical" evidence="7">
    <location>
        <begin position="278"/>
        <end position="297"/>
    </location>
</feature>
<dbReference type="InterPro" id="IPR005828">
    <property type="entry name" value="MFS_sugar_transport-like"/>
</dbReference>
<dbReference type="RefSeq" id="WP_191734367.1">
    <property type="nucleotide sequence ID" value="NZ_JACSPR010000011.1"/>
</dbReference>
<dbReference type="CDD" id="cd17369">
    <property type="entry name" value="MFS_ShiA_like"/>
    <property type="match status" value="1"/>
</dbReference>
<dbReference type="PROSITE" id="PS50850">
    <property type="entry name" value="MFS"/>
    <property type="match status" value="1"/>
</dbReference>
<feature type="domain" description="Major facilitator superfamily (MFS) profile" evidence="8">
    <location>
        <begin position="44"/>
        <end position="455"/>
    </location>
</feature>
<comment type="caution">
    <text evidence="9">The sequence shown here is derived from an EMBL/GenBank/DDBJ whole genome shotgun (WGS) entry which is preliminary data.</text>
</comment>
<feature type="transmembrane region" description="Helical" evidence="7">
    <location>
        <begin position="56"/>
        <end position="75"/>
    </location>
</feature>
<evidence type="ECO:0000256" key="6">
    <source>
        <dbReference type="ARBA" id="ARBA00023136"/>
    </source>
</evidence>
<dbReference type="Pfam" id="PF00083">
    <property type="entry name" value="Sugar_tr"/>
    <property type="match status" value="1"/>
</dbReference>
<dbReference type="Gene3D" id="1.20.1250.20">
    <property type="entry name" value="MFS general substrate transporter like domains"/>
    <property type="match status" value="1"/>
</dbReference>
<feature type="transmembrane region" description="Helical" evidence="7">
    <location>
        <begin position="402"/>
        <end position="424"/>
    </location>
</feature>
<protein>
    <submittedName>
        <fullName evidence="9">MHS family MFS transporter</fullName>
    </submittedName>
</protein>
<feature type="transmembrane region" description="Helical" evidence="7">
    <location>
        <begin position="81"/>
        <end position="104"/>
    </location>
</feature>
<evidence type="ECO:0000256" key="3">
    <source>
        <dbReference type="ARBA" id="ARBA00022475"/>
    </source>
</evidence>
<dbReference type="PANTHER" id="PTHR43045:SF1">
    <property type="entry name" value="SHIKIMATE TRANSPORTER"/>
    <property type="match status" value="1"/>
</dbReference>
<evidence type="ECO:0000256" key="2">
    <source>
        <dbReference type="ARBA" id="ARBA00022448"/>
    </source>
</evidence>
<evidence type="ECO:0000313" key="10">
    <source>
        <dbReference type="Proteomes" id="UP000650224"/>
    </source>
</evidence>
<keyword evidence="3" id="KW-1003">Cell membrane</keyword>
<gene>
    <name evidence="9" type="ORF">H9627_12485</name>
</gene>
<accession>A0A8I0HQF8</accession>
<reference evidence="9 10" key="1">
    <citation type="submission" date="2020-08" db="EMBL/GenBank/DDBJ databases">
        <title>A Genomic Blueprint of the Chicken Gut Microbiome.</title>
        <authorList>
            <person name="Gilroy R."/>
            <person name="Ravi A."/>
            <person name="Getino M."/>
            <person name="Pursley I."/>
            <person name="Horton D.L."/>
            <person name="Alikhan N.-F."/>
            <person name="Baker D."/>
            <person name="Gharbi K."/>
            <person name="Hall N."/>
            <person name="Watson M."/>
            <person name="Adriaenssens E.M."/>
            <person name="Foster-Nyarko E."/>
            <person name="Jarju S."/>
            <person name="Secka A."/>
            <person name="Antonio M."/>
            <person name="Oren A."/>
            <person name="Chaudhuri R."/>
            <person name="La Ragione R.M."/>
            <person name="Hildebrand F."/>
            <person name="Pallen M.J."/>
        </authorList>
    </citation>
    <scope>NUCLEOTIDE SEQUENCE [LARGE SCALE GENOMIC DNA]</scope>
    <source>
        <strain evidence="9 10">Sa1YVA5</strain>
    </source>
</reference>
<comment type="subcellular location">
    <subcellularLocation>
        <location evidence="1">Cell membrane</location>
        <topology evidence="1">Multi-pass membrane protein</topology>
    </subcellularLocation>
</comment>
<dbReference type="GO" id="GO:0022857">
    <property type="term" value="F:transmembrane transporter activity"/>
    <property type="evidence" value="ECO:0007669"/>
    <property type="project" value="InterPro"/>
</dbReference>
<sequence length="475" mass="50962">MTRKLNPPGNAYESNTVGSSAALLERPVVETTEAPEAGKSPKKAAMASLLGSTLEYYDFVIYGTASALLFSQIFFPEGNPAVATIASLASFGVAYIARPIGGLVMGHVGDRISRKTALMITLLIMGAASIAIGLLPTYGMIGIWATVLLFVCRVAQGFSAGAESAGASTLTMEHSPEGRRGLFTSSVMVGCAAGNVLAGLVFIPFLMLPEEHLMTWGWRVPFLLSAVVLLVAYFIRTRLEEPEVLKEAIEETSPTDAAVHQAPAIAVLQTQGIDVLKVFFITFFSVVQTIFNVYALAYATGEMGIERSLMVTVNTLAMGLSLFTIPLAAWVSDKVGRRPVLLFSAVGSGITTFFYFQAISEVNVPLIFLFCILNQGLFYACWNGVWTIFFPEMFAAPVRYTGMAMGNQLGLIVVGFAPSIATALHLQGGWIAVVLFVLAALTIASVTILTCRETAFTPMKDLGRKRPNTFVPTNQ</sequence>
<dbReference type="InterPro" id="IPR036259">
    <property type="entry name" value="MFS_trans_sf"/>
</dbReference>
<name>A0A8I0HQF8_9CORY</name>
<feature type="transmembrane region" description="Helical" evidence="7">
    <location>
        <begin position="182"/>
        <end position="206"/>
    </location>
</feature>
<dbReference type="InterPro" id="IPR005829">
    <property type="entry name" value="Sugar_transporter_CS"/>
</dbReference>
<dbReference type="EMBL" id="JACSPR010000011">
    <property type="protein sequence ID" value="MBD8031124.1"/>
    <property type="molecule type" value="Genomic_DNA"/>
</dbReference>
<feature type="transmembrane region" description="Helical" evidence="7">
    <location>
        <begin position="218"/>
        <end position="235"/>
    </location>
</feature>
<dbReference type="PANTHER" id="PTHR43045">
    <property type="entry name" value="SHIKIMATE TRANSPORTER"/>
    <property type="match status" value="1"/>
</dbReference>
<evidence type="ECO:0000259" key="8">
    <source>
        <dbReference type="PROSITE" id="PS50850"/>
    </source>
</evidence>
<keyword evidence="5 7" id="KW-1133">Transmembrane helix</keyword>
<dbReference type="Proteomes" id="UP000650224">
    <property type="component" value="Unassembled WGS sequence"/>
</dbReference>